<accession>A0A1S1P4D3</accession>
<dbReference type="EMBL" id="MNAO01000271">
    <property type="protein sequence ID" value="OHV15442.1"/>
    <property type="molecule type" value="Genomic_DNA"/>
</dbReference>
<protein>
    <submittedName>
        <fullName evidence="1">Uncharacterized protein</fullName>
    </submittedName>
</protein>
<name>A0A1S1P4D3_METEX</name>
<organism evidence="1 2">
    <name type="scientific">Methylorubrum extorquens</name>
    <name type="common">Methylobacterium dichloromethanicum</name>
    <name type="synonym">Methylobacterium extorquens</name>
    <dbReference type="NCBI Taxonomy" id="408"/>
    <lineage>
        <taxon>Bacteria</taxon>
        <taxon>Pseudomonadati</taxon>
        <taxon>Pseudomonadota</taxon>
        <taxon>Alphaproteobacteria</taxon>
        <taxon>Hyphomicrobiales</taxon>
        <taxon>Methylobacteriaceae</taxon>
        <taxon>Methylorubrum</taxon>
    </lineage>
</organism>
<evidence type="ECO:0000313" key="2">
    <source>
        <dbReference type="Proteomes" id="UP000180215"/>
    </source>
</evidence>
<dbReference type="AlphaFoldDB" id="A0A1S1P4D3"/>
<sequence length="128" mass="14566">MTEGERFVGSLPRKADFHDRNKRRSYELTRRIAARLIDDPGLVANGRSYLERLVRPDLAQAHAYTLWTAILDQDIRQIVSQMLEDSPRGDLLRDTQPVFAVIAPEDRVDMAEVTGLHIRSAASPDRRA</sequence>
<reference evidence="1 2" key="1">
    <citation type="submission" date="2016-10" db="EMBL/GenBank/DDBJ databases">
        <title>Draft genome sequence of Methylobacterium extorquens CP3, a seed endophyte of Crotalaria pumila with plant growth-promoting and metal tolerance properties.</title>
        <authorList>
            <person name="Sanchez-Lopez A.S."/>
            <person name="Van Hamme J.D."/>
            <person name="Thijs S."/>
            <person name="Mcammond B.M."/>
            <person name="Stevens V."/>
            <person name="Gonzalez-Chavez M.D.C."/>
            <person name="Vangronsveld J."/>
        </authorList>
    </citation>
    <scope>NUCLEOTIDE SEQUENCE [LARGE SCALE GENOMIC DNA]</scope>
    <source>
        <strain evidence="1 2">CP3</strain>
    </source>
</reference>
<comment type="caution">
    <text evidence="1">The sequence shown here is derived from an EMBL/GenBank/DDBJ whole genome shotgun (WGS) entry which is preliminary data.</text>
</comment>
<dbReference type="Proteomes" id="UP000180215">
    <property type="component" value="Unassembled WGS sequence"/>
</dbReference>
<proteinExistence type="predicted"/>
<evidence type="ECO:0000313" key="1">
    <source>
        <dbReference type="EMBL" id="OHV15442.1"/>
    </source>
</evidence>
<gene>
    <name evidence="1" type="ORF">BK022_19015</name>
</gene>